<protein>
    <submittedName>
        <fullName evidence="1">Uncharacterized protein</fullName>
    </submittedName>
</protein>
<comment type="caution">
    <text evidence="1">The sequence shown here is derived from an EMBL/GenBank/DDBJ whole genome shotgun (WGS) entry which is preliminary data.</text>
</comment>
<evidence type="ECO:0000313" key="1">
    <source>
        <dbReference type="EMBL" id="MFD5099497.1"/>
    </source>
</evidence>
<evidence type="ECO:0000313" key="2">
    <source>
        <dbReference type="Proteomes" id="UP001598448"/>
    </source>
</evidence>
<dbReference type="RefSeq" id="WP_386712198.1">
    <property type="nucleotide sequence ID" value="NZ_JBHXIJ010000057.1"/>
</dbReference>
<reference evidence="1 2" key="1">
    <citation type="submission" date="2024-09" db="EMBL/GenBank/DDBJ databases">
        <title>The Natural Products Discovery Center: Release of the First 8490 Sequenced Strains for Exploring Actinobacteria Biosynthetic Diversity.</title>
        <authorList>
            <person name="Kalkreuter E."/>
            <person name="Kautsar S.A."/>
            <person name="Yang D."/>
            <person name="Bader C.D."/>
            <person name="Teijaro C.N."/>
            <person name="Fluegel L."/>
            <person name="Davis C.M."/>
            <person name="Simpson J.R."/>
            <person name="Lauterbach L."/>
            <person name="Steele A.D."/>
            <person name="Gui C."/>
            <person name="Meng S."/>
            <person name="Li G."/>
            <person name="Viehrig K."/>
            <person name="Ye F."/>
            <person name="Su P."/>
            <person name="Kiefer A.F."/>
            <person name="Nichols A."/>
            <person name="Cepeda A.J."/>
            <person name="Yan W."/>
            <person name="Fan B."/>
            <person name="Jiang Y."/>
            <person name="Adhikari A."/>
            <person name="Zheng C.-J."/>
            <person name="Schuster L."/>
            <person name="Cowan T.M."/>
            <person name="Smanski M.J."/>
            <person name="Chevrette M.G."/>
            <person name="De Carvalho L.P.S."/>
            <person name="Shen B."/>
        </authorList>
    </citation>
    <scope>NUCLEOTIDE SEQUENCE [LARGE SCALE GENOMIC DNA]</scope>
    <source>
        <strain evidence="1 2">NPDC058348</strain>
    </source>
</reference>
<organism evidence="1 2">
    <name type="scientific">Streptomyces albidochromogenes</name>
    <dbReference type="NCBI Taxonomy" id="329524"/>
    <lineage>
        <taxon>Bacteria</taxon>
        <taxon>Bacillati</taxon>
        <taxon>Actinomycetota</taxon>
        <taxon>Actinomycetes</taxon>
        <taxon>Kitasatosporales</taxon>
        <taxon>Streptomycetaceae</taxon>
        <taxon>Streptomyces</taxon>
    </lineage>
</organism>
<dbReference type="EMBL" id="JBHXIJ010000057">
    <property type="protein sequence ID" value="MFD5099497.1"/>
    <property type="molecule type" value="Genomic_DNA"/>
</dbReference>
<keyword evidence="2" id="KW-1185">Reference proteome</keyword>
<sequence length="88" mass="9390">MTRNVLCRFSANDGNGATAPFRLGSPDRAQQNFGDLTTSYADRAGSAWHARGDYDHSTAQLHGAWAANTAHELGDLHDFTGPVGKGQC</sequence>
<accession>A0ABW6FKV1</accession>
<dbReference type="Proteomes" id="UP001598448">
    <property type="component" value="Unassembled WGS sequence"/>
</dbReference>
<proteinExistence type="predicted"/>
<name>A0ABW6FKV1_9ACTN</name>
<gene>
    <name evidence="1" type="ORF">ACFWJN_11080</name>
</gene>